<dbReference type="EMBL" id="JBAWTH010000026">
    <property type="protein sequence ID" value="KAL2286133.1"/>
    <property type="molecule type" value="Genomic_DNA"/>
</dbReference>
<reference evidence="2 3" key="1">
    <citation type="submission" date="2024-03" db="EMBL/GenBank/DDBJ databases">
        <title>A high-quality draft genome sequence of Diaporthe vaccinii, a causative agent of upright dieback and viscid rot disease in cranberry plants.</title>
        <authorList>
            <person name="Sarrasin M."/>
            <person name="Lang B.F."/>
            <person name="Burger G."/>
        </authorList>
    </citation>
    <scope>NUCLEOTIDE SEQUENCE [LARGE SCALE GENOMIC DNA]</scope>
    <source>
        <strain evidence="2 3">IS7</strain>
    </source>
</reference>
<proteinExistence type="predicted"/>
<protein>
    <recommendedName>
        <fullName evidence="4">Prolyl 4-hydroxylase alpha subunit Fe(2+) 2OG dioxygenase domain-containing protein</fullName>
    </recommendedName>
</protein>
<feature type="compositionally biased region" description="Low complexity" evidence="1">
    <location>
        <begin position="9"/>
        <end position="20"/>
    </location>
</feature>
<evidence type="ECO:0000313" key="2">
    <source>
        <dbReference type="EMBL" id="KAL2286133.1"/>
    </source>
</evidence>
<dbReference type="Gene3D" id="2.60.120.620">
    <property type="entry name" value="q2cbj1_9rhob like domain"/>
    <property type="match status" value="1"/>
</dbReference>
<dbReference type="PANTHER" id="PTHR33099:SF7">
    <property type="entry name" value="MYND-TYPE DOMAIN-CONTAINING PROTEIN"/>
    <property type="match status" value="1"/>
</dbReference>
<gene>
    <name evidence="2" type="ORF">FJTKL_07347</name>
</gene>
<organism evidence="2 3">
    <name type="scientific">Diaporthe vaccinii</name>
    <dbReference type="NCBI Taxonomy" id="105482"/>
    <lineage>
        <taxon>Eukaryota</taxon>
        <taxon>Fungi</taxon>
        <taxon>Dikarya</taxon>
        <taxon>Ascomycota</taxon>
        <taxon>Pezizomycotina</taxon>
        <taxon>Sordariomycetes</taxon>
        <taxon>Sordariomycetidae</taxon>
        <taxon>Diaporthales</taxon>
        <taxon>Diaporthaceae</taxon>
        <taxon>Diaporthe</taxon>
        <taxon>Diaporthe eres species complex</taxon>
    </lineage>
</organism>
<accession>A0ABR4EUK9</accession>
<evidence type="ECO:0008006" key="4">
    <source>
        <dbReference type="Google" id="ProtNLM"/>
    </source>
</evidence>
<keyword evidence="3" id="KW-1185">Reference proteome</keyword>
<evidence type="ECO:0000313" key="3">
    <source>
        <dbReference type="Proteomes" id="UP001600888"/>
    </source>
</evidence>
<feature type="region of interest" description="Disordered" evidence="1">
    <location>
        <begin position="954"/>
        <end position="989"/>
    </location>
</feature>
<evidence type="ECO:0000256" key="1">
    <source>
        <dbReference type="SAM" id="MobiDB-lite"/>
    </source>
</evidence>
<feature type="region of interest" description="Disordered" evidence="1">
    <location>
        <begin position="1"/>
        <end position="35"/>
    </location>
</feature>
<name>A0ABR4EUK9_9PEZI</name>
<dbReference type="PANTHER" id="PTHR33099">
    <property type="entry name" value="FE2OG DIOXYGENASE DOMAIN-CONTAINING PROTEIN"/>
    <property type="match status" value="1"/>
</dbReference>
<feature type="region of interest" description="Disordered" evidence="1">
    <location>
        <begin position="375"/>
        <end position="395"/>
    </location>
</feature>
<comment type="caution">
    <text evidence="2">The sequence shown here is derived from an EMBL/GenBank/DDBJ whole genome shotgun (WGS) entry which is preliminary data.</text>
</comment>
<sequence length="989" mass="110962">MASWESDTEAGSSASGSDDGCTPTSGPGDVDAQSPQKMGFKTWKQEFFNRLSEIKTFGDFACMTRYSHHINPGLEVAGSLVPLPLVTRDADTIKSKCEQAPFGRGDDTVVDESVRKTWQLDASLFRCSNPAWPAFLDTVLQEAVEKLGMPKGTRAVPWKLLLYEEGSFFRPHKDSEKAPGMIGTLVIALPSKHEDGQVHLSHSNRRHVFATSNFSSFDLTALAWYSDVTHEIKPLSSGYRLVITYNLLQQRGSPPSAGVFIEQQAQLQALLQKWASTLQSKTRVIYRLSHKYSESSLSMQNMKGRDAQLIRCLKQACQEAGFYILLAIMTRTEGCEDDYYGGNDEDSLELDHIKSLDGSYITGSVDVDMSEILGPDPYKNRTADSEDEGEFTGNESMPSQYRYHDSALLIVPSGGLIGLAKSSHCSAANLFRMVLDSTAASPNHFPTRREAVSFLDSLLNSFGSPIREGRLLIMVFRASRLWSCQALYNKAMRKALREALGSTRHHFSYQSLMNASTRSPTAEISDAVAEFANEFFSHPTDQDWNECLGELVQSLDNLTSLNAALEDVGKQLKNEEVKRSFRCWRSSVETSKFDTKEILTTHDLPFILSLIQSHSTDDEWVYTRLLPKLSQRAEKQLLYALFKRLCAENGHFALNNTESLARRLLDATLPKLNLEVDDLEPKTQHPPQSSIYLRGASTSTDRTVSNVAGFENLLASCFMFLLEEQGMTLLRNSYKNLSEAISRLPPKGPGHNTQVPWPYGAPSMTVRAPGEEFLVSLVIILQKHQLLDPPPFVRDLFLLLFTRYILPDQPKNPPQRPLGWSHKPRFCYGHNPSRDKIHGTCYQCALMQDFILAPDQKQGRFTHAKKIRSHLESVLPSQHYRCATDTTRGQGGCQTLVVTKISRDSEFKEDMKKFDDQVRQYEQRLLPFRQPVVQRLLGDETYKSMIMLETRPPTVAAAPVSTKRAAGESSDQPASTRQRTEEVIDLTGE</sequence>
<dbReference type="Proteomes" id="UP001600888">
    <property type="component" value="Unassembled WGS sequence"/>
</dbReference>